<feature type="region of interest" description="Disordered" evidence="13">
    <location>
        <begin position="765"/>
        <end position="787"/>
    </location>
</feature>
<keyword evidence="8" id="KW-0675">Receptor</keyword>
<evidence type="ECO:0000256" key="8">
    <source>
        <dbReference type="ARBA" id="ARBA00023170"/>
    </source>
</evidence>
<evidence type="ECO:0000256" key="6">
    <source>
        <dbReference type="ARBA" id="ARBA00023040"/>
    </source>
</evidence>
<dbReference type="PROSITE" id="PS50259">
    <property type="entry name" value="G_PROTEIN_RECEP_F3_4"/>
    <property type="match status" value="1"/>
</dbReference>
<keyword evidence="17" id="KW-1185">Reference proteome</keyword>
<evidence type="ECO:0000256" key="9">
    <source>
        <dbReference type="ARBA" id="ARBA00023180"/>
    </source>
</evidence>
<dbReference type="Pfam" id="PF01094">
    <property type="entry name" value="ANF_receptor"/>
    <property type="match status" value="1"/>
</dbReference>
<keyword evidence="6" id="KW-0297">G-protein coupled receptor</keyword>
<evidence type="ECO:0000256" key="10">
    <source>
        <dbReference type="ARBA" id="ARBA00023224"/>
    </source>
</evidence>
<dbReference type="Gene3D" id="3.40.50.2300">
    <property type="match status" value="2"/>
</dbReference>
<proteinExistence type="predicted"/>
<dbReference type="PRINTS" id="PR01177">
    <property type="entry name" value="GABAB1RECPTR"/>
</dbReference>
<dbReference type="InterPro" id="IPR028082">
    <property type="entry name" value="Peripla_BP_I"/>
</dbReference>
<keyword evidence="3 14" id="KW-0812">Transmembrane</keyword>
<name>A0A6J8A484_MYTCO</name>
<feature type="compositionally biased region" description="Low complexity" evidence="13">
    <location>
        <begin position="768"/>
        <end position="777"/>
    </location>
</feature>
<dbReference type="GO" id="GO:0004965">
    <property type="term" value="F:G protein-coupled GABA receptor activity"/>
    <property type="evidence" value="ECO:0007669"/>
    <property type="project" value="InterPro"/>
</dbReference>
<feature type="transmembrane region" description="Helical" evidence="14">
    <location>
        <begin position="627"/>
        <end position="647"/>
    </location>
</feature>
<reference evidence="16 17" key="1">
    <citation type="submission" date="2020-06" db="EMBL/GenBank/DDBJ databases">
        <authorList>
            <person name="Li R."/>
            <person name="Bekaert M."/>
        </authorList>
    </citation>
    <scope>NUCLEOTIDE SEQUENCE [LARGE SCALE GENOMIC DNA]</scope>
    <source>
        <strain evidence="17">wild</strain>
    </source>
</reference>
<evidence type="ECO:0000256" key="5">
    <source>
        <dbReference type="ARBA" id="ARBA00022989"/>
    </source>
</evidence>
<dbReference type="Pfam" id="PF00003">
    <property type="entry name" value="7tm_3"/>
    <property type="match status" value="1"/>
</dbReference>
<evidence type="ECO:0000256" key="2">
    <source>
        <dbReference type="ARBA" id="ARBA00022475"/>
    </source>
</evidence>
<dbReference type="PRINTS" id="PR01176">
    <property type="entry name" value="GABABRECEPTR"/>
</dbReference>
<gene>
    <name evidence="16" type="ORF">MCOR_3991</name>
</gene>
<evidence type="ECO:0000256" key="12">
    <source>
        <dbReference type="SAM" id="Coils"/>
    </source>
</evidence>
<feature type="transmembrane region" description="Helical" evidence="14">
    <location>
        <begin position="562"/>
        <end position="582"/>
    </location>
</feature>
<comment type="subcellular location">
    <subcellularLocation>
        <location evidence="1">Cell membrane</location>
        <topology evidence="1">Multi-pass membrane protein</topology>
    </subcellularLocation>
</comment>
<protein>
    <recommendedName>
        <fullName evidence="11">Gamma-aminobutyric acid type B receptor subunit 2</fullName>
    </recommendedName>
</protein>
<evidence type="ECO:0000256" key="1">
    <source>
        <dbReference type="ARBA" id="ARBA00004651"/>
    </source>
</evidence>
<keyword evidence="10" id="KW-0807">Transducer</keyword>
<keyword evidence="7 14" id="KW-0472">Membrane</keyword>
<evidence type="ECO:0000259" key="15">
    <source>
        <dbReference type="PROSITE" id="PS50259"/>
    </source>
</evidence>
<dbReference type="GO" id="GO:0038039">
    <property type="term" value="C:G protein-coupled receptor heterodimeric complex"/>
    <property type="evidence" value="ECO:0007669"/>
    <property type="project" value="TreeGrafter"/>
</dbReference>
<keyword evidence="9" id="KW-0325">Glycoprotein</keyword>
<evidence type="ECO:0000256" key="4">
    <source>
        <dbReference type="ARBA" id="ARBA00022729"/>
    </source>
</evidence>
<dbReference type="CDD" id="cd06366">
    <property type="entry name" value="PBP1_GABAb_receptor"/>
    <property type="match status" value="1"/>
</dbReference>
<dbReference type="PANTHER" id="PTHR10519:SF46">
    <property type="entry name" value="METABOTROPIC GABA-B RECEPTOR SUBTYPE 3, ISOFORM A"/>
    <property type="match status" value="1"/>
</dbReference>
<feature type="coiled-coil region" evidence="12">
    <location>
        <begin position="944"/>
        <end position="971"/>
    </location>
</feature>
<feature type="domain" description="G-protein coupled receptors family 3 profile" evidence="15">
    <location>
        <begin position="554"/>
        <end position="654"/>
    </location>
</feature>
<evidence type="ECO:0000256" key="13">
    <source>
        <dbReference type="SAM" id="MobiDB-lite"/>
    </source>
</evidence>
<evidence type="ECO:0000256" key="14">
    <source>
        <dbReference type="SAM" id="Phobius"/>
    </source>
</evidence>
<dbReference type="Proteomes" id="UP000507470">
    <property type="component" value="Unassembled WGS sequence"/>
</dbReference>
<dbReference type="OrthoDB" id="411630at2759"/>
<feature type="transmembrane region" description="Helical" evidence="14">
    <location>
        <begin position="497"/>
        <end position="516"/>
    </location>
</feature>
<dbReference type="CDD" id="cd15047">
    <property type="entry name" value="7tmC_GABA-B-like"/>
    <property type="match status" value="1"/>
</dbReference>
<dbReference type="GO" id="GO:0007214">
    <property type="term" value="P:gamma-aminobutyric acid signaling pathway"/>
    <property type="evidence" value="ECO:0007669"/>
    <property type="project" value="TreeGrafter"/>
</dbReference>
<evidence type="ECO:0000256" key="11">
    <source>
        <dbReference type="ARBA" id="ARBA00073785"/>
    </source>
</evidence>
<evidence type="ECO:0000313" key="16">
    <source>
        <dbReference type="EMBL" id="CAC5362116.1"/>
    </source>
</evidence>
<organism evidence="16 17">
    <name type="scientific">Mytilus coruscus</name>
    <name type="common">Sea mussel</name>
    <dbReference type="NCBI Taxonomy" id="42192"/>
    <lineage>
        <taxon>Eukaryota</taxon>
        <taxon>Metazoa</taxon>
        <taxon>Spiralia</taxon>
        <taxon>Lophotrochozoa</taxon>
        <taxon>Mollusca</taxon>
        <taxon>Bivalvia</taxon>
        <taxon>Autobranchia</taxon>
        <taxon>Pteriomorphia</taxon>
        <taxon>Mytilida</taxon>
        <taxon>Mytiloidea</taxon>
        <taxon>Mytilidae</taxon>
        <taxon>Mytilinae</taxon>
        <taxon>Mytilus</taxon>
    </lineage>
</organism>
<dbReference type="InterPro" id="IPR001828">
    <property type="entry name" value="ANF_lig-bd_rcpt"/>
</dbReference>
<accession>A0A6J8A484</accession>
<evidence type="ECO:0000313" key="17">
    <source>
        <dbReference type="Proteomes" id="UP000507470"/>
    </source>
</evidence>
<dbReference type="InterPro" id="IPR002455">
    <property type="entry name" value="GPCR3_GABA-B"/>
</dbReference>
<keyword evidence="4" id="KW-0732">Signal</keyword>
<dbReference type="AlphaFoldDB" id="A0A6J8A484"/>
<dbReference type="SUPFAM" id="SSF53822">
    <property type="entry name" value="Periplasmic binding protein-like I"/>
    <property type="match status" value="1"/>
</dbReference>
<dbReference type="PANTHER" id="PTHR10519">
    <property type="entry name" value="GABA-B RECEPTOR"/>
    <property type="match status" value="1"/>
</dbReference>
<feature type="transmembrane region" description="Helical" evidence="14">
    <location>
        <begin position="602"/>
        <end position="620"/>
    </location>
</feature>
<dbReference type="InterPro" id="IPR017978">
    <property type="entry name" value="GPCR_3_C"/>
</dbReference>
<dbReference type="FunFam" id="3.40.50.2300:FF:000063">
    <property type="entry name" value="Gamma-aminobutyric acid type B receptor subunit"/>
    <property type="match status" value="1"/>
</dbReference>
<keyword evidence="12" id="KW-0175">Coiled coil</keyword>
<evidence type="ECO:0000256" key="3">
    <source>
        <dbReference type="ARBA" id="ARBA00022692"/>
    </source>
</evidence>
<feature type="coiled-coil region" evidence="12">
    <location>
        <begin position="685"/>
        <end position="715"/>
    </location>
</feature>
<keyword evidence="5 14" id="KW-1133">Transmembrane helix</keyword>
<dbReference type="EMBL" id="CACVKT020000732">
    <property type="protein sequence ID" value="CAC5362116.1"/>
    <property type="molecule type" value="Genomic_DNA"/>
</dbReference>
<keyword evidence="2" id="KW-1003">Cell membrane</keyword>
<evidence type="ECO:0000256" key="7">
    <source>
        <dbReference type="ARBA" id="ARBA00023136"/>
    </source>
</evidence>
<sequence length="978" mass="111752">MKLVGFIRLEMHNNFKQYLILLYKIVFISFAVLNSTTSERSCSGTFDQCGSSFLQLYGKQLTGNTYNRYTPNMMANSIVRIGGLFEVDSTRKQNAISEYKAVRVALKHVNENRVLDEYMIDMVFNDSKSILGHSHSSSLIDNVVFRIGGLFDIDGSRPDWMGYSELIASKIAEKHFNEASKHYKIELLVNDSKCDPGVATDALLDLIYRKPQILMVMGGACSEVTETLAELSPYWNLILVSYASTSPALSEREKYKTFFRLASTDSSNNPARKLFIQHFKWDTVATIYENREMFYLAIDGLAKTLEKNKITIKRSVSFNTKETEISSKILELQRADIRVIIAGFSEVAARKVFCQAYKHGMFGARFVWILIKETVERWWEASNDTECTVAELQKATEGYFIVTSLNTFNNNQMSVSNITAEKFLEDYKSINGTVPLSPYATSAYDTVWTMALTIKETLRHWRENSSSHNISQFDYDDGEYIMADLRRVMQNLSFDGLSMRSFMFAAGFSLAFGSMFTKTYRVHQIFTRAHSGLIKSKPSPEDPDILYIYQSSCCQSVHMDKWLGSFYAFKGLLLIFGVYMAWETRNVKIPALNDSQYIGMNVYNVVTMTITVVVMSNILSKSPTLSYIVESTILLVSTTVTLCLLFVPKIYCIVTAKGAPVIASSGILVEDKTRRFIVNDKREIYYRAEVQNRVYKREIIELEQEITRLERLLEQPLEPYPKMTSELMKVLPETRIDSLSPTPDITRRIRRRSIIVNGEEVSIDGFGSDSSDSSSSDNDTIASGNIVQPFANRRNPLRMSIKNAAASTARRLSLWRKAITEKHSREKPNSNNAQQRNQLTLDIKPKRTNLENDICISDNLQVNSIVSYSHLDGMNPRQKWRIMLTPESESEDVIEITSISPDMSMETCITDDTESRIVKTNMLRGEVTPRRIDRKDELLSFLLLNERRKRIQKLQTDIKHIHEELVNLEELEYVVSNV</sequence>